<protein>
    <submittedName>
        <fullName evidence="3">Uncharacterized protein</fullName>
    </submittedName>
</protein>
<feature type="region of interest" description="Disordered" evidence="1">
    <location>
        <begin position="1"/>
        <end position="32"/>
    </location>
</feature>
<evidence type="ECO:0000256" key="2">
    <source>
        <dbReference type="SAM" id="Phobius"/>
    </source>
</evidence>
<comment type="caution">
    <text evidence="3">The sequence shown here is derived from an EMBL/GenBank/DDBJ whole genome shotgun (WGS) entry which is preliminary data.</text>
</comment>
<keyword evidence="2" id="KW-0472">Membrane</keyword>
<reference evidence="3 4" key="1">
    <citation type="submission" date="2020-10" db="EMBL/GenBank/DDBJ databases">
        <title>The Coptis chinensis genome and diversification of protoberbering-type alkaloids.</title>
        <authorList>
            <person name="Wang B."/>
            <person name="Shu S."/>
            <person name="Song C."/>
            <person name="Liu Y."/>
        </authorList>
    </citation>
    <scope>NUCLEOTIDE SEQUENCE [LARGE SCALE GENOMIC DNA]</scope>
    <source>
        <strain evidence="3">HL-2020</strain>
        <tissue evidence="3">Leaf</tissue>
    </source>
</reference>
<keyword evidence="2" id="KW-0812">Transmembrane</keyword>
<sequence length="286" mass="32088">MGNKFDILGSSSAEPTRQGTANGYDSPKPKRRRNSIHRFFGVLMYQRNPFATLTNRNAPIIIQLFPRLPPSDFYPPLSALLLRANGAEFEVIEAPLEGEMLVRQSPLFLRTSSIRHYNMPLDHLTLPTRLVVEDSDKIYKGTKPVVVGFCELFRLKVFVYEFLPNRELRSVSICTDRKIADFGLARSFQDDKGHISTAIAGTFIPSAPLVCACGVVSLGGASSLECFYWLAVAMDFLVLALLLGGVCLWCQLLGTCRFFFARLRPWTGRCFFGWWWWSAGFGALGV</sequence>
<evidence type="ECO:0000313" key="3">
    <source>
        <dbReference type="EMBL" id="KAF9594526.1"/>
    </source>
</evidence>
<dbReference type="AlphaFoldDB" id="A0A835H769"/>
<feature type="compositionally biased region" description="Polar residues" evidence="1">
    <location>
        <begin position="9"/>
        <end position="23"/>
    </location>
</feature>
<name>A0A835H769_9MAGN</name>
<dbReference type="Proteomes" id="UP000631114">
    <property type="component" value="Unassembled WGS sequence"/>
</dbReference>
<keyword evidence="4" id="KW-1185">Reference proteome</keyword>
<keyword evidence="2" id="KW-1133">Transmembrane helix</keyword>
<evidence type="ECO:0000256" key="1">
    <source>
        <dbReference type="SAM" id="MobiDB-lite"/>
    </source>
</evidence>
<accession>A0A835H769</accession>
<proteinExistence type="predicted"/>
<organism evidence="3 4">
    <name type="scientific">Coptis chinensis</name>
    <dbReference type="NCBI Taxonomy" id="261450"/>
    <lineage>
        <taxon>Eukaryota</taxon>
        <taxon>Viridiplantae</taxon>
        <taxon>Streptophyta</taxon>
        <taxon>Embryophyta</taxon>
        <taxon>Tracheophyta</taxon>
        <taxon>Spermatophyta</taxon>
        <taxon>Magnoliopsida</taxon>
        <taxon>Ranunculales</taxon>
        <taxon>Ranunculaceae</taxon>
        <taxon>Coptidoideae</taxon>
        <taxon>Coptis</taxon>
    </lineage>
</organism>
<gene>
    <name evidence="3" type="ORF">IFM89_031660</name>
</gene>
<evidence type="ECO:0000313" key="4">
    <source>
        <dbReference type="Proteomes" id="UP000631114"/>
    </source>
</evidence>
<feature type="transmembrane region" description="Helical" evidence="2">
    <location>
        <begin position="227"/>
        <end position="254"/>
    </location>
</feature>
<dbReference type="EMBL" id="JADFTS010000008">
    <property type="protein sequence ID" value="KAF9594526.1"/>
    <property type="molecule type" value="Genomic_DNA"/>
</dbReference>